<evidence type="ECO:0000313" key="11">
    <source>
        <dbReference type="Proteomes" id="UP000292423"/>
    </source>
</evidence>
<feature type="transmembrane region" description="Helical" evidence="8">
    <location>
        <begin position="313"/>
        <end position="333"/>
    </location>
</feature>
<dbReference type="Pfam" id="PF07690">
    <property type="entry name" value="MFS_1"/>
    <property type="match status" value="1"/>
</dbReference>
<dbReference type="SUPFAM" id="SSF103473">
    <property type="entry name" value="MFS general substrate transporter"/>
    <property type="match status" value="1"/>
</dbReference>
<name>A0A4Q7YJ15_9GAMM</name>
<feature type="transmembrane region" description="Helical" evidence="8">
    <location>
        <begin position="175"/>
        <end position="197"/>
    </location>
</feature>
<dbReference type="AlphaFoldDB" id="A0A4Q7YJ15"/>
<evidence type="ECO:0000256" key="2">
    <source>
        <dbReference type="ARBA" id="ARBA00008537"/>
    </source>
</evidence>
<accession>A0A4Q7YJ15</accession>
<dbReference type="InterPro" id="IPR036259">
    <property type="entry name" value="MFS_trans_sf"/>
</dbReference>
<dbReference type="GO" id="GO:0022857">
    <property type="term" value="F:transmembrane transporter activity"/>
    <property type="evidence" value="ECO:0007669"/>
    <property type="project" value="InterPro"/>
</dbReference>
<feature type="transmembrane region" description="Helical" evidence="8">
    <location>
        <begin position="60"/>
        <end position="81"/>
    </location>
</feature>
<feature type="transmembrane region" description="Helical" evidence="8">
    <location>
        <begin position="209"/>
        <end position="230"/>
    </location>
</feature>
<evidence type="ECO:0000256" key="1">
    <source>
        <dbReference type="ARBA" id="ARBA00004651"/>
    </source>
</evidence>
<dbReference type="Proteomes" id="UP000292423">
    <property type="component" value="Unassembled WGS sequence"/>
</dbReference>
<feature type="transmembrane region" description="Helical" evidence="8">
    <location>
        <begin position="148"/>
        <end position="169"/>
    </location>
</feature>
<evidence type="ECO:0000313" key="10">
    <source>
        <dbReference type="EMBL" id="RZU36824.1"/>
    </source>
</evidence>
<organism evidence="10 11">
    <name type="scientific">Fluviicoccus keumensis</name>
    <dbReference type="NCBI Taxonomy" id="1435465"/>
    <lineage>
        <taxon>Bacteria</taxon>
        <taxon>Pseudomonadati</taxon>
        <taxon>Pseudomonadota</taxon>
        <taxon>Gammaproteobacteria</taxon>
        <taxon>Moraxellales</taxon>
        <taxon>Moraxellaceae</taxon>
        <taxon>Fluviicoccus</taxon>
    </lineage>
</organism>
<dbReference type="GO" id="GO:0005886">
    <property type="term" value="C:plasma membrane"/>
    <property type="evidence" value="ECO:0007669"/>
    <property type="project" value="UniProtKB-SubCell"/>
</dbReference>
<keyword evidence="7 8" id="KW-0472">Membrane</keyword>
<dbReference type="Gene3D" id="1.20.1250.20">
    <property type="entry name" value="MFS general substrate transporter like domains"/>
    <property type="match status" value="1"/>
</dbReference>
<feature type="transmembrane region" description="Helical" evidence="8">
    <location>
        <begin position="88"/>
        <end position="108"/>
    </location>
</feature>
<feature type="transmembrane region" description="Helical" evidence="8">
    <location>
        <begin position="374"/>
        <end position="396"/>
    </location>
</feature>
<dbReference type="NCBIfam" id="TIGR00711">
    <property type="entry name" value="efflux_EmrB"/>
    <property type="match status" value="1"/>
</dbReference>
<evidence type="ECO:0000256" key="7">
    <source>
        <dbReference type="ARBA" id="ARBA00023136"/>
    </source>
</evidence>
<dbReference type="Gene3D" id="1.20.1720.10">
    <property type="entry name" value="Multidrug resistance protein D"/>
    <property type="match status" value="1"/>
</dbReference>
<evidence type="ECO:0000256" key="6">
    <source>
        <dbReference type="ARBA" id="ARBA00022989"/>
    </source>
</evidence>
<comment type="similarity">
    <text evidence="2">Belongs to the major facilitator superfamily. EmrB family.</text>
</comment>
<reference evidence="10 11" key="1">
    <citation type="submission" date="2019-02" db="EMBL/GenBank/DDBJ databases">
        <title>Genomic Encyclopedia of Type Strains, Phase IV (KMG-IV): sequencing the most valuable type-strain genomes for metagenomic binning, comparative biology and taxonomic classification.</title>
        <authorList>
            <person name="Goeker M."/>
        </authorList>
    </citation>
    <scope>NUCLEOTIDE SEQUENCE [LARGE SCALE GENOMIC DNA]</scope>
    <source>
        <strain evidence="10 11">DSM 105135</strain>
    </source>
</reference>
<feature type="transmembrane region" description="Helical" evidence="8">
    <location>
        <begin position="345"/>
        <end position="362"/>
    </location>
</feature>
<evidence type="ECO:0000256" key="3">
    <source>
        <dbReference type="ARBA" id="ARBA00022448"/>
    </source>
</evidence>
<dbReference type="InterPro" id="IPR011701">
    <property type="entry name" value="MFS"/>
</dbReference>
<sequence>MNASATTAPDAHQRAAMRRAWIGFCALVFGNFMAILDIQIVASSLNELQAGMSASSSEIAWVQTSYLIAEVIAIPLSGYLSRMMSTRVYFVLSAVGFAFASLMCAMAWSLPSLLVFRTIQGFLGGGMIPTTMAALFMLFPPEKRMGPIVLVSMASTLAPAVGPTLGGYLTNYFSWHWMFLVNLPPALLISSIVWSYLDQIDKPDWKLWHIIDWSGLVSMGLFLGCLEFALDEGPRHDWFSERSVLLATITGTLSAIFFFWRSFTSLNPIVNLRVFANRNFAVGSVISFVVGVSLYGMVYLIPLFLGQVRHFNSLQIGETMMVMGVAMFITAPWIGRLSAKMDTRVLVGIGLVIASFGVWLNSHMTSAAGPEDLFWPQILRGVGLMCAMIVMSQLALSTLPLTEMKNGSALFNLTRNIGGAIGLACINTIMDWRFAFHWQHLAALTDPARAPVQAMLAGSGAAMQGELGGQSGAAAIALLQQKIRLQATTLAFNDMTMLLSGLILSVLLLLPLIQKVQAPAAPSPDSH</sequence>
<proteinExistence type="inferred from homology"/>
<dbReference type="OrthoDB" id="9812221at2"/>
<evidence type="ECO:0000256" key="8">
    <source>
        <dbReference type="SAM" id="Phobius"/>
    </source>
</evidence>
<keyword evidence="11" id="KW-1185">Reference proteome</keyword>
<comment type="subcellular location">
    <subcellularLocation>
        <location evidence="1">Cell membrane</location>
        <topology evidence="1">Multi-pass membrane protein</topology>
    </subcellularLocation>
</comment>
<dbReference type="RefSeq" id="WP_130415343.1">
    <property type="nucleotide sequence ID" value="NZ_SHKX01000016.1"/>
</dbReference>
<dbReference type="PROSITE" id="PS50850">
    <property type="entry name" value="MFS"/>
    <property type="match status" value="1"/>
</dbReference>
<dbReference type="PANTHER" id="PTHR42718">
    <property type="entry name" value="MAJOR FACILITATOR SUPERFAMILY MULTIDRUG TRANSPORTER MFSC"/>
    <property type="match status" value="1"/>
</dbReference>
<feature type="transmembrane region" description="Helical" evidence="8">
    <location>
        <begin position="114"/>
        <end position="136"/>
    </location>
</feature>
<dbReference type="PANTHER" id="PTHR42718:SF9">
    <property type="entry name" value="MAJOR FACILITATOR SUPERFAMILY MULTIDRUG TRANSPORTER MFSC"/>
    <property type="match status" value="1"/>
</dbReference>
<keyword evidence="3" id="KW-0813">Transport</keyword>
<dbReference type="InterPro" id="IPR020846">
    <property type="entry name" value="MFS_dom"/>
</dbReference>
<keyword evidence="5 8" id="KW-0812">Transmembrane</keyword>
<gene>
    <name evidence="10" type="ORF">EV700_3037</name>
</gene>
<protein>
    <submittedName>
        <fullName evidence="10">DHA2 family multidrug resistance protein</fullName>
    </submittedName>
</protein>
<feature type="domain" description="Major facilitator superfamily (MFS) profile" evidence="9">
    <location>
        <begin position="23"/>
        <end position="517"/>
    </location>
</feature>
<keyword evidence="4" id="KW-1003">Cell membrane</keyword>
<evidence type="ECO:0000256" key="5">
    <source>
        <dbReference type="ARBA" id="ARBA00022692"/>
    </source>
</evidence>
<dbReference type="CDD" id="cd17503">
    <property type="entry name" value="MFS_LmrB_MDR_like"/>
    <property type="match status" value="1"/>
</dbReference>
<comment type="caution">
    <text evidence="10">The sequence shown here is derived from an EMBL/GenBank/DDBJ whole genome shotgun (WGS) entry which is preliminary data.</text>
</comment>
<feature type="transmembrane region" description="Helical" evidence="8">
    <location>
        <begin position="20"/>
        <end position="40"/>
    </location>
</feature>
<dbReference type="EMBL" id="SHKX01000016">
    <property type="protein sequence ID" value="RZU36824.1"/>
    <property type="molecule type" value="Genomic_DNA"/>
</dbReference>
<feature type="transmembrane region" description="Helical" evidence="8">
    <location>
        <begin position="280"/>
        <end position="301"/>
    </location>
</feature>
<evidence type="ECO:0000259" key="9">
    <source>
        <dbReference type="PROSITE" id="PS50850"/>
    </source>
</evidence>
<feature type="transmembrane region" description="Helical" evidence="8">
    <location>
        <begin position="490"/>
        <end position="513"/>
    </location>
</feature>
<feature type="transmembrane region" description="Helical" evidence="8">
    <location>
        <begin position="242"/>
        <end position="260"/>
    </location>
</feature>
<dbReference type="InterPro" id="IPR004638">
    <property type="entry name" value="EmrB-like"/>
</dbReference>
<keyword evidence="6 8" id="KW-1133">Transmembrane helix</keyword>
<evidence type="ECO:0000256" key="4">
    <source>
        <dbReference type="ARBA" id="ARBA00022475"/>
    </source>
</evidence>